<dbReference type="GO" id="GO:0004190">
    <property type="term" value="F:aspartic-type endopeptidase activity"/>
    <property type="evidence" value="ECO:0007669"/>
    <property type="project" value="UniProtKB-KW"/>
</dbReference>
<dbReference type="GO" id="GO:0006508">
    <property type="term" value="P:proteolysis"/>
    <property type="evidence" value="ECO:0007669"/>
    <property type="project" value="UniProtKB-KW"/>
</dbReference>
<feature type="transmembrane region" description="Helical" evidence="8">
    <location>
        <begin position="12"/>
        <end position="32"/>
    </location>
</feature>
<reference evidence="10 11" key="1">
    <citation type="submission" date="2022-07" db="EMBL/GenBank/DDBJ databases">
        <title>Genome-wide signatures of adaptation to extreme environments.</title>
        <authorList>
            <person name="Cho C.H."/>
            <person name="Yoon H.S."/>
        </authorList>
    </citation>
    <scope>NUCLEOTIDE SEQUENCE [LARGE SCALE GENOMIC DNA]</scope>
    <source>
        <strain evidence="10 11">108.79 E11</strain>
    </source>
</reference>
<dbReference type="CDD" id="cd05471">
    <property type="entry name" value="pepsin_like"/>
    <property type="match status" value="1"/>
</dbReference>
<evidence type="ECO:0000256" key="2">
    <source>
        <dbReference type="ARBA" id="ARBA00022670"/>
    </source>
</evidence>
<feature type="active site" evidence="7">
    <location>
        <position position="142"/>
    </location>
</feature>
<evidence type="ECO:0000259" key="9">
    <source>
        <dbReference type="PROSITE" id="PS51767"/>
    </source>
</evidence>
<keyword evidence="8" id="KW-0812">Transmembrane</keyword>
<keyword evidence="8" id="KW-1133">Transmembrane helix</keyword>
<feature type="transmembrane region" description="Helical" evidence="8">
    <location>
        <begin position="550"/>
        <end position="574"/>
    </location>
</feature>
<evidence type="ECO:0000313" key="11">
    <source>
        <dbReference type="Proteomes" id="UP001300502"/>
    </source>
</evidence>
<dbReference type="InterPro" id="IPR033121">
    <property type="entry name" value="PEPTIDASE_A1"/>
</dbReference>
<keyword evidence="3" id="KW-0732">Signal</keyword>
<proteinExistence type="inferred from homology"/>
<evidence type="ECO:0000256" key="4">
    <source>
        <dbReference type="ARBA" id="ARBA00022750"/>
    </source>
</evidence>
<evidence type="ECO:0000256" key="7">
    <source>
        <dbReference type="PIRSR" id="PIRSR601461-1"/>
    </source>
</evidence>
<feature type="active site" evidence="7">
    <location>
        <position position="359"/>
    </location>
</feature>
<organism evidence="10 11">
    <name type="scientific">Galdieria yellowstonensis</name>
    <dbReference type="NCBI Taxonomy" id="3028027"/>
    <lineage>
        <taxon>Eukaryota</taxon>
        <taxon>Rhodophyta</taxon>
        <taxon>Bangiophyceae</taxon>
        <taxon>Galdieriales</taxon>
        <taxon>Galdieriaceae</taxon>
        <taxon>Galdieria</taxon>
    </lineage>
</organism>
<accession>A0AAV9IJ49</accession>
<keyword evidence="5" id="KW-0378">Hydrolase</keyword>
<feature type="domain" description="Peptidase A1" evidence="9">
    <location>
        <begin position="126"/>
        <end position="483"/>
    </location>
</feature>
<comment type="similarity">
    <text evidence="1">Belongs to the peptidase A1 family.</text>
</comment>
<evidence type="ECO:0000256" key="8">
    <source>
        <dbReference type="SAM" id="Phobius"/>
    </source>
</evidence>
<dbReference type="Pfam" id="PF00026">
    <property type="entry name" value="Asp"/>
    <property type="match status" value="1"/>
</dbReference>
<dbReference type="PANTHER" id="PTHR47965:SF12">
    <property type="entry name" value="ASPARTIC PROTEINASE 3-RELATED"/>
    <property type="match status" value="1"/>
</dbReference>
<dbReference type="PRINTS" id="PR00792">
    <property type="entry name" value="PEPSIN"/>
</dbReference>
<dbReference type="SUPFAM" id="SSF50630">
    <property type="entry name" value="Acid proteases"/>
    <property type="match status" value="1"/>
</dbReference>
<dbReference type="EMBL" id="JANCYU010000052">
    <property type="protein sequence ID" value="KAK4527460.1"/>
    <property type="molecule type" value="Genomic_DNA"/>
</dbReference>
<keyword evidence="11" id="KW-1185">Reference proteome</keyword>
<evidence type="ECO:0000256" key="3">
    <source>
        <dbReference type="ARBA" id="ARBA00022729"/>
    </source>
</evidence>
<evidence type="ECO:0000256" key="1">
    <source>
        <dbReference type="ARBA" id="ARBA00007447"/>
    </source>
</evidence>
<dbReference type="PROSITE" id="PS51767">
    <property type="entry name" value="PEPTIDASE_A1"/>
    <property type="match status" value="1"/>
</dbReference>
<sequence>MLSWWFRWIPRWIPWTSVLFLFSIYYYCYYSSYTTIPTKTRHTLQVIPQTNHTVLPLIYQSSKPWNPTTGQGFPYQRQLVKYSFLYRLLNSLPKGSFLSRWYSFVHQVARYESIDLKGGIVSVGEYYIQIEIGGTPFRVQVDTGSSTLAVPMEGCSSCRKSSFKYSSNFTRSSIISCSDRKRCTRNVCKVLGCSHCSSSGACCADRMPEACGFFLRYGDGSGAEGALVRDIVKVGNTTVDAIFGGILHDTTDFERSSVDGILGLGYPALGCTPSCIDPLIDSMYQQSKIERDMFSICLSTRGGHLVLGGYDSSMSASEITFVPMTLSSPPTFYAVSLGGSIGVDNEELKLDGFDKGVVDSGSTLFVVSDQAFLQLKSYFQSHYCQVPGLCDAQHSWFDSAACAALRESDLEQLPTLTLHIANMLDLILTPHDYMLRVQQNGYTFYCLGIQSLPSTGSFVILGNTVMTKYLTIFDRQEKRIGFALAGDCHVVGCERYTSCESCSLDSSCVFHIPSGTCQPKEDFHSLLGIYPSCGGRFCFCKLIAFIPPRMWTLLVVLSIILVLSVPLVVIQYFIRRRWWIDQVSESDALYRPNMETYL</sequence>
<keyword evidence="6" id="KW-0865">Zymogen</keyword>
<keyword evidence="4" id="KW-0064">Aspartyl protease</keyword>
<dbReference type="AlphaFoldDB" id="A0AAV9IJ49"/>
<dbReference type="InterPro" id="IPR021109">
    <property type="entry name" value="Peptidase_aspartic_dom_sf"/>
</dbReference>
<evidence type="ECO:0000256" key="5">
    <source>
        <dbReference type="ARBA" id="ARBA00022801"/>
    </source>
</evidence>
<keyword evidence="8" id="KW-0472">Membrane</keyword>
<dbReference type="PANTHER" id="PTHR47965">
    <property type="entry name" value="ASPARTYL PROTEASE-RELATED"/>
    <property type="match status" value="1"/>
</dbReference>
<dbReference type="Proteomes" id="UP001300502">
    <property type="component" value="Unassembled WGS sequence"/>
</dbReference>
<keyword evidence="2" id="KW-0645">Protease</keyword>
<comment type="caution">
    <text evidence="10">The sequence shown here is derived from an EMBL/GenBank/DDBJ whole genome shotgun (WGS) entry which is preliminary data.</text>
</comment>
<protein>
    <recommendedName>
        <fullName evidence="9">Peptidase A1 domain-containing protein</fullName>
    </recommendedName>
</protein>
<evidence type="ECO:0000313" key="10">
    <source>
        <dbReference type="EMBL" id="KAK4527460.1"/>
    </source>
</evidence>
<evidence type="ECO:0000256" key="6">
    <source>
        <dbReference type="ARBA" id="ARBA00023145"/>
    </source>
</evidence>
<name>A0AAV9IJ49_9RHOD</name>
<gene>
    <name evidence="10" type="ORF">GAYE_SCF40G5382</name>
</gene>
<dbReference type="InterPro" id="IPR034164">
    <property type="entry name" value="Pepsin-like_dom"/>
</dbReference>
<dbReference type="Gene3D" id="2.40.70.10">
    <property type="entry name" value="Acid Proteases"/>
    <property type="match status" value="2"/>
</dbReference>
<dbReference type="InterPro" id="IPR001461">
    <property type="entry name" value="Aspartic_peptidase_A1"/>
</dbReference>